<gene>
    <name evidence="1" type="primary">AVEN_181888_1</name>
    <name evidence="1" type="ORF">TNCT_558281</name>
</gene>
<organism evidence="1 2">
    <name type="scientific">Trichonephila clavata</name>
    <name type="common">Joro spider</name>
    <name type="synonym">Nephila clavata</name>
    <dbReference type="NCBI Taxonomy" id="2740835"/>
    <lineage>
        <taxon>Eukaryota</taxon>
        <taxon>Metazoa</taxon>
        <taxon>Ecdysozoa</taxon>
        <taxon>Arthropoda</taxon>
        <taxon>Chelicerata</taxon>
        <taxon>Arachnida</taxon>
        <taxon>Araneae</taxon>
        <taxon>Araneomorphae</taxon>
        <taxon>Entelegynae</taxon>
        <taxon>Araneoidea</taxon>
        <taxon>Nephilidae</taxon>
        <taxon>Trichonephila</taxon>
    </lineage>
</organism>
<keyword evidence="2" id="KW-1185">Reference proteome</keyword>
<name>A0A8X6HRX7_TRICU</name>
<evidence type="ECO:0000313" key="2">
    <source>
        <dbReference type="Proteomes" id="UP000887116"/>
    </source>
</evidence>
<dbReference type="EMBL" id="BMAO01008907">
    <property type="protein sequence ID" value="GFR27395.1"/>
    <property type="molecule type" value="Genomic_DNA"/>
</dbReference>
<dbReference type="OrthoDB" id="6435590at2759"/>
<comment type="caution">
    <text evidence="1">The sequence shown here is derived from an EMBL/GenBank/DDBJ whole genome shotgun (WGS) entry which is preliminary data.</text>
</comment>
<dbReference type="Proteomes" id="UP000887116">
    <property type="component" value="Unassembled WGS sequence"/>
</dbReference>
<proteinExistence type="predicted"/>
<dbReference type="AlphaFoldDB" id="A0A8X6HRX7"/>
<protein>
    <submittedName>
        <fullName evidence="1">DUF1758 domain-containing protein</fullName>
    </submittedName>
</protein>
<accession>A0A8X6HRX7</accession>
<sequence>MLPRICDESVLSNLASRGIVLTEIGNDKPPIRVHLEADTLGSILTGRIEVFPSGVSAIETSLGWTILGLGKKKHVVNMIMLNLQSIELLRIWDLEV</sequence>
<reference evidence="1" key="1">
    <citation type="submission" date="2020-07" db="EMBL/GenBank/DDBJ databases">
        <title>Multicomponent nature underlies the extraordinary mechanical properties of spider dragline silk.</title>
        <authorList>
            <person name="Kono N."/>
            <person name="Nakamura H."/>
            <person name="Mori M."/>
            <person name="Yoshida Y."/>
            <person name="Ohtoshi R."/>
            <person name="Malay A.D."/>
            <person name="Moran D.A.P."/>
            <person name="Tomita M."/>
            <person name="Numata K."/>
            <person name="Arakawa K."/>
        </authorList>
    </citation>
    <scope>NUCLEOTIDE SEQUENCE</scope>
</reference>
<evidence type="ECO:0000313" key="1">
    <source>
        <dbReference type="EMBL" id="GFR27395.1"/>
    </source>
</evidence>